<dbReference type="Pfam" id="PF13641">
    <property type="entry name" value="Glyco_tranf_2_3"/>
    <property type="match status" value="1"/>
</dbReference>
<dbReference type="SUPFAM" id="SSF53448">
    <property type="entry name" value="Nucleotide-diphospho-sugar transferases"/>
    <property type="match status" value="1"/>
</dbReference>
<dbReference type="AlphaFoldDB" id="A0A7C1JSS4"/>
<dbReference type="CDD" id="cd04186">
    <property type="entry name" value="GT_2_like_c"/>
    <property type="match status" value="1"/>
</dbReference>
<keyword evidence="1" id="KW-0808">Transferase</keyword>
<gene>
    <name evidence="1" type="ORF">ENQ20_08020</name>
</gene>
<proteinExistence type="predicted"/>
<name>A0A7C1JSS4_9CHLR</name>
<evidence type="ECO:0000313" key="1">
    <source>
        <dbReference type="EMBL" id="HDX31427.1"/>
    </source>
</evidence>
<reference evidence="1" key="1">
    <citation type="journal article" date="2020" name="mSystems">
        <title>Genome- and Community-Level Interaction Insights into Carbon Utilization and Element Cycling Functions of Hydrothermarchaeota in Hydrothermal Sediment.</title>
        <authorList>
            <person name="Zhou Z."/>
            <person name="Liu Y."/>
            <person name="Xu W."/>
            <person name="Pan J."/>
            <person name="Luo Z.H."/>
            <person name="Li M."/>
        </authorList>
    </citation>
    <scope>NUCLEOTIDE SEQUENCE [LARGE SCALE GENOMIC DNA]</scope>
    <source>
        <strain evidence="1">SpSt-289</strain>
    </source>
</reference>
<organism evidence="1">
    <name type="scientific">Caldilinea aerophila</name>
    <dbReference type="NCBI Taxonomy" id="133453"/>
    <lineage>
        <taxon>Bacteria</taxon>
        <taxon>Bacillati</taxon>
        <taxon>Chloroflexota</taxon>
        <taxon>Caldilineae</taxon>
        <taxon>Caldilineales</taxon>
        <taxon>Caldilineaceae</taxon>
        <taxon>Caldilinea</taxon>
    </lineage>
</organism>
<dbReference type="PANTHER" id="PTHR43179">
    <property type="entry name" value="RHAMNOSYLTRANSFERASE WBBL"/>
    <property type="match status" value="1"/>
</dbReference>
<protein>
    <submittedName>
        <fullName evidence="1">Glycosyltransferase family 2 protein</fullName>
    </submittedName>
</protein>
<dbReference type="EMBL" id="DSMG01000084">
    <property type="protein sequence ID" value="HDX31427.1"/>
    <property type="molecule type" value="Genomic_DNA"/>
</dbReference>
<sequence>MSLPPVSIIVLSYNTRDLTLTCLEQFTPEALSAGWQVIVVDNGSQDDTASAVRRMFPQVEVVCSQENRGFAAGNNLGLRRAEGKAVILMNSDVLASFAALAALPRFLDQHPRVGALSPQLRTRSGAPQAFAYGCDPKPGYLLRRGLHRLLGRGALHDWAVTSPIEVDWVSGACMGVRRAAIEQVGLLDEHFFLYFEDNDWCLRMRKAGWKVMYVPTLAVVHLGGQSEPERRIASRHYRDSLRYFYQKHYGPLATWFVSAALWGYNTLLRLRASAGIL</sequence>
<dbReference type="Gene3D" id="3.90.550.10">
    <property type="entry name" value="Spore Coat Polysaccharide Biosynthesis Protein SpsA, Chain A"/>
    <property type="match status" value="1"/>
</dbReference>
<dbReference type="GO" id="GO:0016740">
    <property type="term" value="F:transferase activity"/>
    <property type="evidence" value="ECO:0007669"/>
    <property type="project" value="UniProtKB-KW"/>
</dbReference>
<comment type="caution">
    <text evidence="1">The sequence shown here is derived from an EMBL/GenBank/DDBJ whole genome shotgun (WGS) entry which is preliminary data.</text>
</comment>
<dbReference type="InterPro" id="IPR029044">
    <property type="entry name" value="Nucleotide-diphossugar_trans"/>
</dbReference>
<accession>A0A7C1JSS4</accession>
<dbReference type="PANTHER" id="PTHR43179:SF7">
    <property type="entry name" value="RHAMNOSYLTRANSFERASE WBBL"/>
    <property type="match status" value="1"/>
</dbReference>